<feature type="non-terminal residue" evidence="5">
    <location>
        <position position="1"/>
    </location>
</feature>
<dbReference type="Pfam" id="PF00076">
    <property type="entry name" value="RRM_1"/>
    <property type="match status" value="1"/>
</dbReference>
<feature type="region of interest" description="Disordered" evidence="3">
    <location>
        <begin position="119"/>
        <end position="147"/>
    </location>
</feature>
<dbReference type="AlphaFoldDB" id="A0A7J6TR93"/>
<feature type="region of interest" description="Disordered" evidence="3">
    <location>
        <begin position="1"/>
        <end position="51"/>
    </location>
</feature>
<sequence>MNTTGAPVGSAYPYADQAPPTAPPPQASNFMGSGGGPARSRESDDRKLFIGGLPGACEKQHMESYFAQFGPVEHAVVMYDRNTGRSRGFGFVVYGQLTDMETCLASGPHVLLEKTVDVKRASQDPPHSGKGGGKGFSGGKGGYGGKG</sequence>
<dbReference type="GO" id="GO:0003723">
    <property type="term" value="F:RNA binding"/>
    <property type="evidence" value="ECO:0007669"/>
    <property type="project" value="UniProtKB-UniRule"/>
</dbReference>
<dbReference type="SUPFAM" id="SSF54928">
    <property type="entry name" value="RNA-binding domain, RBD"/>
    <property type="match status" value="1"/>
</dbReference>
<dbReference type="InterPro" id="IPR035979">
    <property type="entry name" value="RBD_domain_sf"/>
</dbReference>
<reference evidence="5 6" key="1">
    <citation type="submission" date="2020-04" db="EMBL/GenBank/DDBJ databases">
        <title>Perkinsus olseni comparative genomics.</title>
        <authorList>
            <person name="Bogema D.R."/>
        </authorList>
    </citation>
    <scope>NUCLEOTIDE SEQUENCE [LARGE SCALE GENOMIC DNA]</scope>
    <source>
        <strain evidence="5">ATCC PRA-205</strain>
    </source>
</reference>
<organism evidence="5 6">
    <name type="scientific">Perkinsus olseni</name>
    <name type="common">Perkinsus atlanticus</name>
    <dbReference type="NCBI Taxonomy" id="32597"/>
    <lineage>
        <taxon>Eukaryota</taxon>
        <taxon>Sar</taxon>
        <taxon>Alveolata</taxon>
        <taxon>Perkinsozoa</taxon>
        <taxon>Perkinsea</taxon>
        <taxon>Perkinsida</taxon>
        <taxon>Perkinsidae</taxon>
        <taxon>Perkinsus</taxon>
    </lineage>
</organism>
<protein>
    <recommendedName>
        <fullName evidence="4">RRM domain-containing protein</fullName>
    </recommendedName>
</protein>
<dbReference type="InterPro" id="IPR012677">
    <property type="entry name" value="Nucleotide-bd_a/b_plait_sf"/>
</dbReference>
<dbReference type="PANTHER" id="PTHR48027">
    <property type="entry name" value="HETEROGENEOUS NUCLEAR RIBONUCLEOPROTEIN 87F-RELATED"/>
    <property type="match status" value="1"/>
</dbReference>
<evidence type="ECO:0000256" key="1">
    <source>
        <dbReference type="ARBA" id="ARBA00022884"/>
    </source>
</evidence>
<feature type="compositionally biased region" description="Gly residues" evidence="3">
    <location>
        <begin position="129"/>
        <end position="147"/>
    </location>
</feature>
<evidence type="ECO:0000259" key="4">
    <source>
        <dbReference type="PROSITE" id="PS50102"/>
    </source>
</evidence>
<evidence type="ECO:0000256" key="3">
    <source>
        <dbReference type="SAM" id="MobiDB-lite"/>
    </source>
</evidence>
<name>A0A7J6TR93_PEROL</name>
<evidence type="ECO:0000313" key="6">
    <source>
        <dbReference type="Proteomes" id="UP000574390"/>
    </source>
</evidence>
<gene>
    <name evidence="5" type="ORF">FOZ62_020139</name>
</gene>
<dbReference type="SMART" id="SM00360">
    <property type="entry name" value="RRM"/>
    <property type="match status" value="1"/>
</dbReference>
<proteinExistence type="predicted"/>
<feature type="compositionally biased region" description="Basic and acidic residues" evidence="3">
    <location>
        <begin position="39"/>
        <end position="48"/>
    </location>
</feature>
<dbReference type="Proteomes" id="UP000574390">
    <property type="component" value="Unassembled WGS sequence"/>
</dbReference>
<dbReference type="EMBL" id="JABANM010005623">
    <property type="protein sequence ID" value="KAF4747287.1"/>
    <property type="molecule type" value="Genomic_DNA"/>
</dbReference>
<feature type="domain" description="RRM" evidence="4">
    <location>
        <begin position="46"/>
        <end position="123"/>
    </location>
</feature>
<keyword evidence="1 2" id="KW-0694">RNA-binding</keyword>
<evidence type="ECO:0000256" key="2">
    <source>
        <dbReference type="PROSITE-ProRule" id="PRU00176"/>
    </source>
</evidence>
<dbReference type="Gene3D" id="3.30.70.330">
    <property type="match status" value="1"/>
</dbReference>
<comment type="caution">
    <text evidence="5">The sequence shown here is derived from an EMBL/GenBank/DDBJ whole genome shotgun (WGS) entry which is preliminary data.</text>
</comment>
<dbReference type="PROSITE" id="PS50102">
    <property type="entry name" value="RRM"/>
    <property type="match status" value="1"/>
</dbReference>
<dbReference type="InterPro" id="IPR052462">
    <property type="entry name" value="SLIRP/GR-RBP-like"/>
</dbReference>
<dbReference type="InterPro" id="IPR000504">
    <property type="entry name" value="RRM_dom"/>
</dbReference>
<accession>A0A7J6TR93</accession>
<evidence type="ECO:0000313" key="5">
    <source>
        <dbReference type="EMBL" id="KAF4747287.1"/>
    </source>
</evidence>